<keyword evidence="9" id="KW-0805">Transcription regulation</keyword>
<evidence type="ECO:0000313" key="17">
    <source>
        <dbReference type="Proteomes" id="UP000007797"/>
    </source>
</evidence>
<comment type="subcellular location">
    <subcellularLocation>
        <location evidence="1">Nucleus</location>
    </subcellularLocation>
</comment>
<evidence type="ECO:0000256" key="11">
    <source>
        <dbReference type="ARBA" id="ARBA00023242"/>
    </source>
</evidence>
<evidence type="ECO:0000256" key="2">
    <source>
        <dbReference type="ARBA" id="ARBA00006994"/>
    </source>
</evidence>
<name>F4QEC0_CACFS</name>
<dbReference type="GO" id="GO:0005634">
    <property type="term" value="C:nucleus"/>
    <property type="evidence" value="ECO:0007669"/>
    <property type="project" value="UniProtKB-SubCell"/>
</dbReference>
<dbReference type="EMBL" id="GL883029">
    <property type="protein sequence ID" value="EGG14067.1"/>
    <property type="molecule type" value="Genomic_DNA"/>
</dbReference>
<dbReference type="InterPro" id="IPR004859">
    <property type="entry name" value="Xrn1_N"/>
</dbReference>
<evidence type="ECO:0000256" key="9">
    <source>
        <dbReference type="ARBA" id="ARBA00023015"/>
    </source>
</evidence>
<dbReference type="GO" id="GO:0000956">
    <property type="term" value="P:nuclear-transcribed mRNA catabolic process"/>
    <property type="evidence" value="ECO:0007669"/>
    <property type="project" value="TreeGrafter"/>
</dbReference>
<dbReference type="PANTHER" id="PTHR12341:SF41">
    <property type="entry name" value="5'-3' EXORIBONUCLEASE 2"/>
    <property type="match status" value="1"/>
</dbReference>
<evidence type="ECO:0000256" key="1">
    <source>
        <dbReference type="ARBA" id="ARBA00004123"/>
    </source>
</evidence>
<dbReference type="STRING" id="1054147.F4QEC0"/>
<dbReference type="OMA" id="ITHDMVV"/>
<keyword evidence="8 12" id="KW-0269">Exonuclease</keyword>
<feature type="compositionally biased region" description="Basic and acidic residues" evidence="13">
    <location>
        <begin position="532"/>
        <end position="555"/>
    </location>
</feature>
<accession>F4QEC0</accession>
<feature type="region of interest" description="Disordered" evidence="13">
    <location>
        <begin position="853"/>
        <end position="971"/>
    </location>
</feature>
<dbReference type="Gene3D" id="1.25.40.1050">
    <property type="match status" value="1"/>
</dbReference>
<keyword evidence="17" id="KW-1185">Reference proteome</keyword>
<feature type="domain" description="Xrn1 helical" evidence="15">
    <location>
        <begin position="316"/>
        <end position="473"/>
    </location>
</feature>
<evidence type="ECO:0000256" key="6">
    <source>
        <dbReference type="ARBA" id="ARBA00022722"/>
    </source>
</evidence>
<feature type="compositionally biased region" description="Low complexity" evidence="13">
    <location>
        <begin position="856"/>
        <end position="971"/>
    </location>
</feature>
<dbReference type="Proteomes" id="UP000007797">
    <property type="component" value="Unassembled WGS sequence"/>
</dbReference>
<dbReference type="InterPro" id="IPR027073">
    <property type="entry name" value="5_3_exoribonuclease"/>
</dbReference>
<comment type="function">
    <text evidence="12">Possesses 5'-&gt;3' exoribonuclease activity. May promote termination of transcription by RNA polymerase II.</text>
</comment>
<keyword evidence="4" id="KW-0698">rRNA processing</keyword>
<evidence type="ECO:0000256" key="10">
    <source>
        <dbReference type="ARBA" id="ARBA00023163"/>
    </source>
</evidence>
<evidence type="ECO:0000259" key="14">
    <source>
        <dbReference type="Pfam" id="PF03159"/>
    </source>
</evidence>
<dbReference type="GO" id="GO:0003723">
    <property type="term" value="F:RNA binding"/>
    <property type="evidence" value="ECO:0007669"/>
    <property type="project" value="TreeGrafter"/>
</dbReference>
<feature type="region of interest" description="Disordered" evidence="13">
    <location>
        <begin position="405"/>
        <end position="429"/>
    </location>
</feature>
<dbReference type="GeneID" id="14865728"/>
<dbReference type="RefSeq" id="XP_004350775.1">
    <property type="nucleotide sequence ID" value="XM_004350724.1"/>
</dbReference>
<evidence type="ECO:0000256" key="5">
    <source>
        <dbReference type="ARBA" id="ARBA00022664"/>
    </source>
</evidence>
<proteinExistence type="inferred from homology"/>
<feature type="compositionally biased region" description="Polar residues" evidence="13">
    <location>
        <begin position="407"/>
        <end position="429"/>
    </location>
</feature>
<gene>
    <name evidence="16" type="primary">xrn2</name>
    <name evidence="16" type="ORF">DFA_11830</name>
</gene>
<dbReference type="Pfam" id="PF17846">
    <property type="entry name" value="XRN_M"/>
    <property type="match status" value="2"/>
</dbReference>
<dbReference type="GO" id="GO:0006353">
    <property type="term" value="P:DNA-templated transcription termination"/>
    <property type="evidence" value="ECO:0007669"/>
    <property type="project" value="UniProtKB-KW"/>
</dbReference>
<keyword evidence="11" id="KW-0539">Nucleus</keyword>
<feature type="domain" description="Xrn1 N-terminal" evidence="14">
    <location>
        <begin position="1"/>
        <end position="258"/>
    </location>
</feature>
<feature type="region of interest" description="Disordered" evidence="13">
    <location>
        <begin position="1079"/>
        <end position="1157"/>
    </location>
</feature>
<evidence type="ECO:0000256" key="3">
    <source>
        <dbReference type="ARBA" id="ARBA00022472"/>
    </source>
</evidence>
<dbReference type="PIRSF" id="PIRSF037239">
    <property type="entry name" value="Exonuclease_Xrn2"/>
    <property type="match status" value="1"/>
</dbReference>
<dbReference type="Gene3D" id="3.40.50.12390">
    <property type="match status" value="2"/>
</dbReference>
<dbReference type="InterPro" id="IPR041412">
    <property type="entry name" value="Xrn1_helical"/>
</dbReference>
<dbReference type="KEGG" id="dfa:DFA_11830"/>
<keyword evidence="10" id="KW-0804">Transcription</keyword>
<dbReference type="Pfam" id="PF03159">
    <property type="entry name" value="XRN_N"/>
    <property type="match status" value="1"/>
</dbReference>
<dbReference type="GO" id="GO:0004534">
    <property type="term" value="F:5'-3' RNA exonuclease activity"/>
    <property type="evidence" value="ECO:0007669"/>
    <property type="project" value="UniProtKB-UniRule"/>
</dbReference>
<evidence type="ECO:0000256" key="4">
    <source>
        <dbReference type="ARBA" id="ARBA00022552"/>
    </source>
</evidence>
<organism evidence="16 17">
    <name type="scientific">Cavenderia fasciculata</name>
    <name type="common">Slime mold</name>
    <name type="synonym">Dictyostelium fasciculatum</name>
    <dbReference type="NCBI Taxonomy" id="261658"/>
    <lineage>
        <taxon>Eukaryota</taxon>
        <taxon>Amoebozoa</taxon>
        <taxon>Evosea</taxon>
        <taxon>Eumycetozoa</taxon>
        <taxon>Dictyostelia</taxon>
        <taxon>Acytosteliales</taxon>
        <taxon>Cavenderiaceae</taxon>
        <taxon>Cavenderia</taxon>
    </lineage>
</organism>
<evidence type="ECO:0000259" key="15">
    <source>
        <dbReference type="Pfam" id="PF17846"/>
    </source>
</evidence>
<feature type="region of interest" description="Disordered" evidence="13">
    <location>
        <begin position="530"/>
        <end position="555"/>
    </location>
</feature>
<evidence type="ECO:0000256" key="7">
    <source>
        <dbReference type="ARBA" id="ARBA00022801"/>
    </source>
</evidence>
<keyword evidence="5 12" id="KW-0507">mRNA processing</keyword>
<evidence type="ECO:0000256" key="8">
    <source>
        <dbReference type="ARBA" id="ARBA00022839"/>
    </source>
</evidence>
<dbReference type="PANTHER" id="PTHR12341">
    <property type="entry name" value="5'-&gt;3' EXORIBONUCLEASE"/>
    <property type="match status" value="1"/>
</dbReference>
<keyword evidence="7 12" id="KW-0378">Hydrolase</keyword>
<dbReference type="GO" id="GO:0006364">
    <property type="term" value="P:rRNA processing"/>
    <property type="evidence" value="ECO:0007669"/>
    <property type="project" value="UniProtKB-KW"/>
</dbReference>
<dbReference type="EC" id="3.1.13.-" evidence="12"/>
<evidence type="ECO:0000256" key="12">
    <source>
        <dbReference type="PIRNR" id="PIRNR037239"/>
    </source>
</evidence>
<reference evidence="17" key="1">
    <citation type="journal article" date="2011" name="Genome Res.">
        <title>Phylogeny-wide analysis of social amoeba genomes highlights ancient origins for complex intercellular communication.</title>
        <authorList>
            <person name="Heidel A.J."/>
            <person name="Lawal H.M."/>
            <person name="Felder M."/>
            <person name="Schilde C."/>
            <person name="Helps N.R."/>
            <person name="Tunggal B."/>
            <person name="Rivero F."/>
            <person name="John U."/>
            <person name="Schleicher M."/>
            <person name="Eichinger L."/>
            <person name="Platzer M."/>
            <person name="Noegel A.A."/>
            <person name="Schaap P."/>
            <person name="Gloeckner G."/>
        </authorList>
    </citation>
    <scope>NUCLEOTIDE SEQUENCE [LARGE SCALE GENOMIC DNA]</scope>
    <source>
        <strain evidence="17">SH3</strain>
    </source>
</reference>
<keyword evidence="6 12" id="KW-0540">Nuclease</keyword>
<evidence type="ECO:0000256" key="13">
    <source>
        <dbReference type="SAM" id="MobiDB-lite"/>
    </source>
</evidence>
<comment type="similarity">
    <text evidence="2 12">Belongs to the 5'-3' exonuclease family. XRN2/RAT1 subfamily.</text>
</comment>
<dbReference type="GO" id="GO:0006397">
    <property type="term" value="P:mRNA processing"/>
    <property type="evidence" value="ECO:0007669"/>
    <property type="project" value="UniProtKB-UniRule"/>
</dbReference>
<evidence type="ECO:0000313" key="16">
    <source>
        <dbReference type="EMBL" id="EGG14067.1"/>
    </source>
</evidence>
<dbReference type="AlphaFoldDB" id="F4QEC0"/>
<dbReference type="OrthoDB" id="372487at2759"/>
<dbReference type="FunFam" id="3.40.50.12390:FF:000005">
    <property type="entry name" value="5'-3' exoribonuclease 2"/>
    <property type="match status" value="1"/>
</dbReference>
<dbReference type="InterPro" id="IPR017151">
    <property type="entry name" value="Xrn2/3/4"/>
</dbReference>
<sequence>MGIPAFFRWLVDKYGNVITPTKEPRDSDGSRLKCDFSELNVNGEFDNLYLDMNGIIHPCAHPEKGPKPRNTQDMMDSIVEYLDLLFAIIRPRKLIYMAIDGVAPRAKMNQQRARRFRAALDSRITKEQAARDLIERLNNGSLSQEDYDAIQKDGAEKYHFDSNCITPGTEFMALVALTLRQYVAEKISTDPAWKDVKVIISDASVPGEGEHKIMEYIRHQRSQPDYNPNLKHVMYGLDADLIMLALSTHEVNFDILREFIAPPKGNRFGTPAPTPSKDVDEDEVKDFLVKDYQLLNLAILREYLDTELKCNPPFEYNVERIIDDFIFICFFVGNDFLPHLPSLQINEGAIDRLMRIYKELLPTFEGYLTDNGEIDLDRLRKVFVRLSREEEDILLRRKKKEERFAQGRNNRFQQTARTDITGTASSQQLNTQVSERHKQAAASILSDIFQPVAADTEENNPKKKVKTDHLSNKDAAQQLRENLAKATSKGTKDQLDATNREAAALLQQKMSKYNEKKRVVKVIDIQQTPEAAETKDDNTKKRKKKETEDKSAAEDQDDSLEKKLFIHKMKDVNIGSEGWRTRYYEHHFETEQPQNELVRAICQSYVDGLAWVLRYYFHGCCSWGWYYPYHYAPFILDLAENGSMIVEPQFELGAPFRPFQQLMSVLPKASGQFVPKPYRTMMGISIDGEDRNDVILHFYPNEFLIDVAPGQPTWKGVCQLPFIDENELLSALKPLDNSLTEDEAFRNSHGTDLIISHNSTSIGSTTDLPRNLEKPDQILGTISPVIPGVEKRLPPLLSAKVFTYKNPELVNESTCGILPGAILQKVNLEQYRTRGIQNSSANRMINHELGSNQYKNRNQQNGGNFNSNFNNNNFNNNNNTSNQNYNNNGNNRNYNNNQNNYNNNNQNYNNQNNNQNYNNQNYNNNNQNYNNNNWNQNQNNMGGNNWNQNQNYNNNNYNNNQNYNNNMGGNNWNNQNNNMNNWNNNNNNMGYNNNNMGGYINNNNNYNNNNQQQQQGIVNMSVEQKQTVLNNMMLMMKQYNEGANNMTPQEYNQMSTMMNMLLQQQQQDLQLVQNQNQFNVGRQNNNNDNHHNKKFNNNNNNQGGYNNQGGNKNYNSNQGGNKNYNNNNNNNNYNNNNNQQQQGGNKMKYNPFAKSKK</sequence>
<dbReference type="CDD" id="cd18673">
    <property type="entry name" value="PIN_XRN1-2-like"/>
    <property type="match status" value="1"/>
</dbReference>
<keyword evidence="3" id="KW-0806">Transcription termination</keyword>
<feature type="compositionally biased region" description="Low complexity" evidence="13">
    <location>
        <begin position="1095"/>
        <end position="1150"/>
    </location>
</feature>
<feature type="region of interest" description="Disordered" evidence="13">
    <location>
        <begin position="452"/>
        <end position="472"/>
    </location>
</feature>
<feature type="domain" description="Xrn1 helical" evidence="15">
    <location>
        <begin position="490"/>
        <end position="761"/>
    </location>
</feature>
<protein>
    <recommendedName>
        <fullName evidence="12">5'-3' exoribonuclease</fullName>
        <ecNumber evidence="12">3.1.13.-</ecNumber>
    </recommendedName>
</protein>